<dbReference type="EMBL" id="JAUCMV010000002">
    <property type="protein sequence ID" value="KAK0420702.1"/>
    <property type="molecule type" value="Genomic_DNA"/>
</dbReference>
<reference evidence="2" key="1">
    <citation type="submission" date="2023-06" db="EMBL/GenBank/DDBJ databases">
        <title>Genomic analysis of the entomopathogenic nematode Steinernema hermaphroditum.</title>
        <authorList>
            <person name="Schwarz E.M."/>
            <person name="Heppert J.K."/>
            <person name="Baniya A."/>
            <person name="Schwartz H.T."/>
            <person name="Tan C.-H."/>
            <person name="Antoshechkin I."/>
            <person name="Sternberg P.W."/>
            <person name="Goodrich-Blair H."/>
            <person name="Dillman A.R."/>
        </authorList>
    </citation>
    <scope>NUCLEOTIDE SEQUENCE</scope>
    <source>
        <strain evidence="2">PS9179</strain>
        <tissue evidence="2">Whole animal</tissue>
    </source>
</reference>
<gene>
    <name evidence="2" type="ORF">QR680_014835</name>
</gene>
<dbReference type="Proteomes" id="UP001175271">
    <property type="component" value="Unassembled WGS sequence"/>
</dbReference>
<accession>A0AA39ICU6</accession>
<dbReference type="InterPro" id="IPR013087">
    <property type="entry name" value="Znf_C2H2_type"/>
</dbReference>
<dbReference type="PROSITE" id="PS00028">
    <property type="entry name" value="ZINC_FINGER_C2H2_1"/>
    <property type="match status" value="1"/>
</dbReference>
<protein>
    <recommendedName>
        <fullName evidence="1">C2H2-type domain-containing protein</fullName>
    </recommendedName>
</protein>
<evidence type="ECO:0000313" key="3">
    <source>
        <dbReference type="Proteomes" id="UP001175271"/>
    </source>
</evidence>
<comment type="caution">
    <text evidence="2">The sequence shown here is derived from an EMBL/GenBank/DDBJ whole genome shotgun (WGS) entry which is preliminary data.</text>
</comment>
<name>A0AA39ICU6_9BILA</name>
<organism evidence="2 3">
    <name type="scientific">Steinernema hermaphroditum</name>
    <dbReference type="NCBI Taxonomy" id="289476"/>
    <lineage>
        <taxon>Eukaryota</taxon>
        <taxon>Metazoa</taxon>
        <taxon>Ecdysozoa</taxon>
        <taxon>Nematoda</taxon>
        <taxon>Chromadorea</taxon>
        <taxon>Rhabditida</taxon>
        <taxon>Tylenchina</taxon>
        <taxon>Panagrolaimomorpha</taxon>
        <taxon>Strongyloidoidea</taxon>
        <taxon>Steinernematidae</taxon>
        <taxon>Steinernema</taxon>
    </lineage>
</organism>
<sequence>MTGMDPGPSGYDYLPEDGPDCDYDSVDYWFQTDVPYEQEDVQPQPETYVYEDPEEVTYTECVMIDNDSRGDSMMLVPCGETQGMMHEAVILERLRDRPDCNLERCECLVQNCGRYFESYTQLAFHLSYSHREATETGMTECLVCGAELKARGRIMHLTTKHRALAAEHHRVCQQQRQDSAWPLRRRRVFPKRPKPQLFFQHQPQASAIVHNAPSTSHDVVYVVEDEPAPPPKKVYIPPEPDAMPPILDDECPPEGFRPPAYVYDPPISVEELVDAEIPKYIYR</sequence>
<proteinExistence type="predicted"/>
<evidence type="ECO:0000259" key="1">
    <source>
        <dbReference type="PROSITE" id="PS00028"/>
    </source>
</evidence>
<evidence type="ECO:0000313" key="2">
    <source>
        <dbReference type="EMBL" id="KAK0420702.1"/>
    </source>
</evidence>
<feature type="domain" description="C2H2-type" evidence="1">
    <location>
        <begin position="107"/>
        <end position="130"/>
    </location>
</feature>
<dbReference type="AlphaFoldDB" id="A0AA39ICU6"/>
<keyword evidence="3" id="KW-1185">Reference proteome</keyword>